<keyword evidence="10" id="KW-0408">Iron</keyword>
<keyword evidence="4" id="KW-1003">Cell membrane</keyword>
<dbReference type="PANTHER" id="PTHR30529">
    <property type="entry name" value="CYTOCHROME B561"/>
    <property type="match status" value="1"/>
</dbReference>
<organism evidence="15 16">
    <name type="scientific">Caballeronia humi</name>
    <dbReference type="NCBI Taxonomy" id="326474"/>
    <lineage>
        <taxon>Bacteria</taxon>
        <taxon>Pseudomonadati</taxon>
        <taxon>Pseudomonadota</taxon>
        <taxon>Betaproteobacteria</taxon>
        <taxon>Burkholderiales</taxon>
        <taxon>Burkholderiaceae</taxon>
        <taxon>Caballeronia</taxon>
    </lineage>
</organism>
<proteinExistence type="inferred from homology"/>
<evidence type="ECO:0000256" key="13">
    <source>
        <dbReference type="SAM" id="Phobius"/>
    </source>
</evidence>
<dbReference type="PANTHER" id="PTHR30529:SF6">
    <property type="entry name" value="BLL0291 PROTEIN"/>
    <property type="match status" value="1"/>
</dbReference>
<feature type="transmembrane region" description="Helical" evidence="13">
    <location>
        <begin position="16"/>
        <end position="37"/>
    </location>
</feature>
<dbReference type="GO" id="GO:0022904">
    <property type="term" value="P:respiratory electron transport chain"/>
    <property type="evidence" value="ECO:0007669"/>
    <property type="project" value="InterPro"/>
</dbReference>
<dbReference type="Gene3D" id="1.20.950.20">
    <property type="entry name" value="Transmembrane di-heme cytochromes, Chain C"/>
    <property type="match status" value="2"/>
</dbReference>
<feature type="transmembrane region" description="Helical" evidence="13">
    <location>
        <begin position="145"/>
        <end position="167"/>
    </location>
</feature>
<evidence type="ECO:0000256" key="4">
    <source>
        <dbReference type="ARBA" id="ARBA00022475"/>
    </source>
</evidence>
<gene>
    <name evidence="15" type="ORF">AWB65_01501</name>
</gene>
<dbReference type="Pfam" id="PF01292">
    <property type="entry name" value="Ni_hydr_CYTB"/>
    <property type="match status" value="1"/>
</dbReference>
<dbReference type="GO" id="GO:0009055">
    <property type="term" value="F:electron transfer activity"/>
    <property type="evidence" value="ECO:0007669"/>
    <property type="project" value="InterPro"/>
</dbReference>
<evidence type="ECO:0000313" key="16">
    <source>
        <dbReference type="Proteomes" id="UP000054977"/>
    </source>
</evidence>
<dbReference type="STRING" id="326474.AWB65_01501"/>
<dbReference type="GO" id="GO:0005886">
    <property type="term" value="C:plasma membrane"/>
    <property type="evidence" value="ECO:0007669"/>
    <property type="project" value="UniProtKB-SubCell"/>
</dbReference>
<keyword evidence="3" id="KW-0813">Transport</keyword>
<evidence type="ECO:0000256" key="1">
    <source>
        <dbReference type="ARBA" id="ARBA00001970"/>
    </source>
</evidence>
<keyword evidence="9 13" id="KW-1133">Transmembrane helix</keyword>
<protein>
    <submittedName>
        <fullName evidence="15">Prokaryotic cytochrome b561</fullName>
    </submittedName>
</protein>
<keyword evidence="11 13" id="KW-0472">Membrane</keyword>
<name>A0A158G1J7_9BURK</name>
<keyword evidence="8" id="KW-0249">Electron transport</keyword>
<dbReference type="RefSeq" id="WP_087666527.1">
    <property type="nucleotide sequence ID" value="NZ_FCNW02000004.1"/>
</dbReference>
<dbReference type="EMBL" id="FCNW02000004">
    <property type="protein sequence ID" value="SAL25945.1"/>
    <property type="molecule type" value="Genomic_DNA"/>
</dbReference>
<dbReference type="InterPro" id="IPR052168">
    <property type="entry name" value="Cytochrome_b561_oxidase"/>
</dbReference>
<keyword evidence="6 13" id="KW-0812">Transmembrane</keyword>
<comment type="caution">
    <text evidence="15">The sequence shown here is derived from an EMBL/GenBank/DDBJ whole genome shotgun (WGS) entry which is preliminary data.</text>
</comment>
<evidence type="ECO:0000259" key="14">
    <source>
        <dbReference type="Pfam" id="PF01292"/>
    </source>
</evidence>
<evidence type="ECO:0000256" key="2">
    <source>
        <dbReference type="ARBA" id="ARBA00004651"/>
    </source>
</evidence>
<dbReference type="InterPro" id="IPR016174">
    <property type="entry name" value="Di-haem_cyt_TM"/>
</dbReference>
<reference evidence="15" key="1">
    <citation type="submission" date="2016-01" db="EMBL/GenBank/DDBJ databases">
        <authorList>
            <person name="Peeters C."/>
        </authorList>
    </citation>
    <scope>NUCLEOTIDE SEQUENCE [LARGE SCALE GENOMIC DNA]</scope>
    <source>
        <strain evidence="15">LMG 22934</strain>
    </source>
</reference>
<feature type="transmembrane region" description="Helical" evidence="13">
    <location>
        <begin position="49"/>
        <end position="70"/>
    </location>
</feature>
<evidence type="ECO:0000313" key="15">
    <source>
        <dbReference type="EMBL" id="SAL25945.1"/>
    </source>
</evidence>
<comment type="subcellular location">
    <subcellularLocation>
        <location evidence="2">Cell membrane</location>
        <topology evidence="2">Multi-pass membrane protein</topology>
    </subcellularLocation>
</comment>
<dbReference type="SUPFAM" id="SSF81342">
    <property type="entry name" value="Transmembrane di-heme cytochromes"/>
    <property type="match status" value="1"/>
</dbReference>
<evidence type="ECO:0000256" key="7">
    <source>
        <dbReference type="ARBA" id="ARBA00022723"/>
    </source>
</evidence>
<keyword evidence="7" id="KW-0479">Metal-binding</keyword>
<accession>A0A158G1J7</accession>
<dbReference type="GO" id="GO:0020037">
    <property type="term" value="F:heme binding"/>
    <property type="evidence" value="ECO:0007669"/>
    <property type="project" value="TreeGrafter"/>
</dbReference>
<dbReference type="Proteomes" id="UP000054977">
    <property type="component" value="Unassembled WGS sequence"/>
</dbReference>
<evidence type="ECO:0000256" key="11">
    <source>
        <dbReference type="ARBA" id="ARBA00023136"/>
    </source>
</evidence>
<evidence type="ECO:0000256" key="8">
    <source>
        <dbReference type="ARBA" id="ARBA00022982"/>
    </source>
</evidence>
<feature type="transmembrane region" description="Helical" evidence="13">
    <location>
        <begin position="90"/>
        <end position="110"/>
    </location>
</feature>
<dbReference type="AlphaFoldDB" id="A0A158G1J7"/>
<dbReference type="InterPro" id="IPR011577">
    <property type="entry name" value="Cyt_b561_bac/Ni-Hgenase"/>
</dbReference>
<evidence type="ECO:0000256" key="9">
    <source>
        <dbReference type="ARBA" id="ARBA00022989"/>
    </source>
</evidence>
<dbReference type="GO" id="GO:0046872">
    <property type="term" value="F:metal ion binding"/>
    <property type="evidence" value="ECO:0007669"/>
    <property type="project" value="UniProtKB-KW"/>
</dbReference>
<evidence type="ECO:0000256" key="10">
    <source>
        <dbReference type="ARBA" id="ARBA00023004"/>
    </source>
</evidence>
<comment type="cofactor">
    <cofactor evidence="1">
        <name>heme b</name>
        <dbReference type="ChEBI" id="CHEBI:60344"/>
    </cofactor>
</comment>
<dbReference type="OrthoDB" id="8536275at2"/>
<comment type="similarity">
    <text evidence="12">Belongs to the cytochrome b561 family.</text>
</comment>
<evidence type="ECO:0000256" key="12">
    <source>
        <dbReference type="ARBA" id="ARBA00037975"/>
    </source>
</evidence>
<feature type="domain" description="Cytochrome b561 bacterial/Ni-hydrogenase" evidence="14">
    <location>
        <begin position="9"/>
        <end position="179"/>
    </location>
</feature>
<evidence type="ECO:0000256" key="3">
    <source>
        <dbReference type="ARBA" id="ARBA00022448"/>
    </source>
</evidence>
<keyword evidence="16" id="KW-1185">Reference proteome</keyword>
<evidence type="ECO:0000256" key="6">
    <source>
        <dbReference type="ARBA" id="ARBA00022692"/>
    </source>
</evidence>
<sequence>MSTSTASTRFAASSRLLHWLMAVLILAMLFIGVGMAASASPRYATLVSIHKPIGIAILILVAIRLVNRLFNPPPPLPADMPAIQRFAAHASHWVLYALMFLLPLIGWGMLSAGGYPIVLFGPLQLPPILAQNATVYATLRQLHTILAYLLFATFLVHFAAALFHGLIRRDGVLESMLPGRSGK</sequence>
<evidence type="ECO:0000256" key="5">
    <source>
        <dbReference type="ARBA" id="ARBA00022617"/>
    </source>
</evidence>
<keyword evidence="5" id="KW-0349">Heme</keyword>